<keyword evidence="7" id="KW-1185">Reference proteome</keyword>
<evidence type="ECO:0000256" key="4">
    <source>
        <dbReference type="ARBA" id="ARBA00038054"/>
    </source>
</evidence>
<dbReference type="PANTHER" id="PTHR33798:SF5">
    <property type="entry name" value="FLAVIN REDUCTASE LIKE DOMAIN-CONTAINING PROTEIN"/>
    <property type="match status" value="1"/>
</dbReference>
<dbReference type="Pfam" id="PF01613">
    <property type="entry name" value="Flavin_Reduct"/>
    <property type="match status" value="1"/>
</dbReference>
<keyword evidence="3" id="KW-0288">FMN</keyword>
<evidence type="ECO:0000259" key="5">
    <source>
        <dbReference type="SMART" id="SM00903"/>
    </source>
</evidence>
<accession>A0ABS6T8C8</accession>
<dbReference type="PANTHER" id="PTHR33798">
    <property type="entry name" value="FLAVOPROTEIN OXYGENASE"/>
    <property type="match status" value="1"/>
</dbReference>
<dbReference type="RefSeq" id="WP_218324120.1">
    <property type="nucleotide sequence ID" value="NZ_JAHUZB010000001.1"/>
</dbReference>
<comment type="similarity">
    <text evidence="4">Belongs to the flavoredoxin family.</text>
</comment>
<dbReference type="EMBL" id="JAHUZB010000001">
    <property type="protein sequence ID" value="MBV7389047.1"/>
    <property type="molecule type" value="Genomic_DNA"/>
</dbReference>
<evidence type="ECO:0000256" key="2">
    <source>
        <dbReference type="ARBA" id="ARBA00022630"/>
    </source>
</evidence>
<keyword evidence="2" id="KW-0285">Flavoprotein</keyword>
<sequence length="206" mass="23157">MIEYEANNLTTQQHYKFLTGSIIPRPIAWVTTFNKAKEVINAAPFSYFSVIAKDLPLVSLSINRQPNQQMKDTAKNLSETNEAVIQIVNDDVLVLMNATAATLSETESELSNLPVTMIDSKKIAVPGIQEAPIRLEVKVHQYIPITNNQIIISDLFILEVLHYSFSEDVFDADKEYILPEKLSPVARLAGETYSHISNLIDIKRPK</sequence>
<evidence type="ECO:0000256" key="1">
    <source>
        <dbReference type="ARBA" id="ARBA00001917"/>
    </source>
</evidence>
<reference evidence="6 7" key="1">
    <citation type="submission" date="2021-06" db="EMBL/GenBank/DDBJ databases">
        <title>Enterococcus alishanensis sp. nov., a novel lactic acid bacterium isolated from fresh coffee beans.</title>
        <authorList>
            <person name="Chen Y.-S."/>
        </authorList>
    </citation>
    <scope>NUCLEOTIDE SEQUENCE [LARGE SCALE GENOMIC DNA]</scope>
    <source>
        <strain evidence="6 7">ALS3</strain>
    </source>
</reference>
<organism evidence="6 7">
    <name type="scientific">Enterococcus alishanensis</name>
    <dbReference type="NCBI Taxonomy" id="1303817"/>
    <lineage>
        <taxon>Bacteria</taxon>
        <taxon>Bacillati</taxon>
        <taxon>Bacillota</taxon>
        <taxon>Bacilli</taxon>
        <taxon>Lactobacillales</taxon>
        <taxon>Enterococcaceae</taxon>
        <taxon>Enterococcus</taxon>
    </lineage>
</organism>
<evidence type="ECO:0000313" key="6">
    <source>
        <dbReference type="EMBL" id="MBV7389047.1"/>
    </source>
</evidence>
<feature type="domain" description="Flavin reductase like" evidence="5">
    <location>
        <begin position="20"/>
        <end position="178"/>
    </location>
</feature>
<comment type="cofactor">
    <cofactor evidence="1">
        <name>FMN</name>
        <dbReference type="ChEBI" id="CHEBI:58210"/>
    </cofactor>
</comment>
<protein>
    <submittedName>
        <fullName evidence="6">Flavin reductase family protein</fullName>
    </submittedName>
</protein>
<dbReference type="SMART" id="SM00903">
    <property type="entry name" value="Flavin_Reduct"/>
    <property type="match status" value="1"/>
</dbReference>
<name>A0ABS6T8C8_9ENTE</name>
<dbReference type="InterPro" id="IPR002563">
    <property type="entry name" value="Flavin_Rdtase-like_dom"/>
</dbReference>
<gene>
    <name evidence="6" type="ORF">KUA55_00015</name>
</gene>
<dbReference type="Proteomes" id="UP000774130">
    <property type="component" value="Unassembled WGS sequence"/>
</dbReference>
<comment type="caution">
    <text evidence="6">The sequence shown here is derived from an EMBL/GenBank/DDBJ whole genome shotgun (WGS) entry which is preliminary data.</text>
</comment>
<evidence type="ECO:0000313" key="7">
    <source>
        <dbReference type="Proteomes" id="UP000774130"/>
    </source>
</evidence>
<proteinExistence type="inferred from homology"/>
<evidence type="ECO:0000256" key="3">
    <source>
        <dbReference type="ARBA" id="ARBA00022643"/>
    </source>
</evidence>